<comment type="caution">
    <text evidence="1">The sequence shown here is derived from an EMBL/GenBank/DDBJ whole genome shotgun (WGS) entry which is preliminary data.</text>
</comment>
<sequence>MFRRRIIARLPRHARSAHAQKKMKMELSAESQKVFRSYKHALSHLGFFARFGGVFGAATIIAVYVIAVANHDIDPYNSYVSDASGDPPQSGLFGLCVVIMIVMGFPVMYLHHMRNQVIMEATGAVGERLNSLALASGSLSCLGMAVVALNPLSHVRRDGQWGKYETYGEPAYNFRLAGVRFFDSLPPEYANQSLFQHYARHYPPSASFSIAAEWIFIFCYLLYFASYASDFRDCTFFLDIYVLDCAPPPPQPLREP</sequence>
<gene>
    <name evidence="1" type="ORF">HPB50_021356</name>
</gene>
<name>A0ACB7SQ53_HYAAI</name>
<dbReference type="Proteomes" id="UP000821845">
    <property type="component" value="Chromosome 3"/>
</dbReference>
<proteinExistence type="predicted"/>
<evidence type="ECO:0000313" key="2">
    <source>
        <dbReference type="Proteomes" id="UP000821845"/>
    </source>
</evidence>
<keyword evidence="2" id="KW-1185">Reference proteome</keyword>
<organism evidence="1 2">
    <name type="scientific">Hyalomma asiaticum</name>
    <name type="common">Tick</name>
    <dbReference type="NCBI Taxonomy" id="266040"/>
    <lineage>
        <taxon>Eukaryota</taxon>
        <taxon>Metazoa</taxon>
        <taxon>Ecdysozoa</taxon>
        <taxon>Arthropoda</taxon>
        <taxon>Chelicerata</taxon>
        <taxon>Arachnida</taxon>
        <taxon>Acari</taxon>
        <taxon>Parasitiformes</taxon>
        <taxon>Ixodida</taxon>
        <taxon>Ixodoidea</taxon>
        <taxon>Ixodidae</taxon>
        <taxon>Hyalomminae</taxon>
        <taxon>Hyalomma</taxon>
    </lineage>
</organism>
<dbReference type="EMBL" id="CM023483">
    <property type="protein sequence ID" value="KAH6936765.1"/>
    <property type="molecule type" value="Genomic_DNA"/>
</dbReference>
<protein>
    <submittedName>
        <fullName evidence="1">Uncharacterized protein</fullName>
    </submittedName>
</protein>
<reference evidence="1" key="1">
    <citation type="submission" date="2020-05" db="EMBL/GenBank/DDBJ databases">
        <title>Large-scale comparative analyses of tick genomes elucidate their genetic diversity and vector capacities.</title>
        <authorList>
            <person name="Jia N."/>
            <person name="Wang J."/>
            <person name="Shi W."/>
            <person name="Du L."/>
            <person name="Sun Y."/>
            <person name="Zhan W."/>
            <person name="Jiang J."/>
            <person name="Wang Q."/>
            <person name="Zhang B."/>
            <person name="Ji P."/>
            <person name="Sakyi L.B."/>
            <person name="Cui X."/>
            <person name="Yuan T."/>
            <person name="Jiang B."/>
            <person name="Yang W."/>
            <person name="Lam T.T.-Y."/>
            <person name="Chang Q."/>
            <person name="Ding S."/>
            <person name="Wang X."/>
            <person name="Zhu J."/>
            <person name="Ruan X."/>
            <person name="Zhao L."/>
            <person name="Wei J."/>
            <person name="Que T."/>
            <person name="Du C."/>
            <person name="Cheng J."/>
            <person name="Dai P."/>
            <person name="Han X."/>
            <person name="Huang E."/>
            <person name="Gao Y."/>
            <person name="Liu J."/>
            <person name="Shao H."/>
            <person name="Ye R."/>
            <person name="Li L."/>
            <person name="Wei W."/>
            <person name="Wang X."/>
            <person name="Wang C."/>
            <person name="Yang T."/>
            <person name="Huo Q."/>
            <person name="Li W."/>
            <person name="Guo W."/>
            <person name="Chen H."/>
            <person name="Zhou L."/>
            <person name="Ni X."/>
            <person name="Tian J."/>
            <person name="Zhou Y."/>
            <person name="Sheng Y."/>
            <person name="Liu T."/>
            <person name="Pan Y."/>
            <person name="Xia L."/>
            <person name="Li J."/>
            <person name="Zhao F."/>
            <person name="Cao W."/>
        </authorList>
    </citation>
    <scope>NUCLEOTIDE SEQUENCE</scope>
    <source>
        <strain evidence="1">Hyas-2018</strain>
    </source>
</reference>
<accession>A0ACB7SQ53</accession>
<evidence type="ECO:0000313" key="1">
    <source>
        <dbReference type="EMBL" id="KAH6936765.1"/>
    </source>
</evidence>